<organism evidence="3 4">
    <name type="scientific">Tuber aestivum</name>
    <name type="common">summer truffle</name>
    <dbReference type="NCBI Taxonomy" id="59557"/>
    <lineage>
        <taxon>Eukaryota</taxon>
        <taxon>Fungi</taxon>
        <taxon>Dikarya</taxon>
        <taxon>Ascomycota</taxon>
        <taxon>Pezizomycotina</taxon>
        <taxon>Pezizomycetes</taxon>
        <taxon>Pezizales</taxon>
        <taxon>Tuberaceae</taxon>
        <taxon>Tuber</taxon>
    </lineage>
</organism>
<comment type="similarity">
    <text evidence="1">Belongs to the BLOC1S2 family.</text>
</comment>
<evidence type="ECO:0000313" key="4">
    <source>
        <dbReference type="Proteomes" id="UP001412239"/>
    </source>
</evidence>
<reference evidence="3" key="1">
    <citation type="submission" date="2015-10" db="EMBL/GenBank/DDBJ databases">
        <authorList>
            <person name="Regsiter A."/>
            <person name="william w."/>
        </authorList>
    </citation>
    <scope>NUCLEOTIDE SEQUENCE</scope>
    <source>
        <strain evidence="3">Montdore</strain>
    </source>
</reference>
<evidence type="ECO:0000313" key="3">
    <source>
        <dbReference type="EMBL" id="CUS09565.1"/>
    </source>
</evidence>
<dbReference type="Pfam" id="PF10046">
    <property type="entry name" value="BLOC1_2"/>
    <property type="match status" value="1"/>
</dbReference>
<evidence type="ECO:0000256" key="2">
    <source>
        <dbReference type="SAM" id="Coils"/>
    </source>
</evidence>
<name>A0A292PS91_9PEZI</name>
<gene>
    <name evidence="3" type="ORF">GSTUAT00006366001</name>
</gene>
<dbReference type="AlphaFoldDB" id="A0A292PS91"/>
<proteinExistence type="inferred from homology"/>
<feature type="coiled-coil region" evidence="2">
    <location>
        <begin position="85"/>
        <end position="112"/>
    </location>
</feature>
<dbReference type="InterPro" id="IPR019269">
    <property type="entry name" value="BLOC1_su2"/>
</dbReference>
<dbReference type="PANTHER" id="PTHR47882:SF1">
    <property type="entry name" value="BIOGENESIS OF LYSOSOME-RELATED ORGANELLES COMPLEX 1 SUBUNIT 2"/>
    <property type="match status" value="1"/>
</dbReference>
<keyword evidence="4" id="KW-1185">Reference proteome</keyword>
<protein>
    <submittedName>
        <fullName evidence="3">Uncharacterized protein</fullName>
    </submittedName>
</protein>
<evidence type="ECO:0000256" key="1">
    <source>
        <dbReference type="ARBA" id="ARBA00008468"/>
    </source>
</evidence>
<sequence>MAAQKSASSVNGVLAVSHIQNFPSRTAPVVNDCIALQTLEDVIRADTEATVGDLDLLSRINLHATERYKAISDAAVGLETDSEYLGQKYAEIEKYKQQVDNLDERVGDLEAIVKELEEWTGELGMLRLIPSCFHPLCLCDHILISRAEIKVRRLSRRN</sequence>
<accession>A0A292PS91</accession>
<dbReference type="EMBL" id="LN891077">
    <property type="protein sequence ID" value="CUS09565.1"/>
    <property type="molecule type" value="Genomic_DNA"/>
</dbReference>
<dbReference type="PANTHER" id="PTHR47882">
    <property type="entry name" value="BIOGENESIS OF LYSOSOME-RELATED ORGANELLES COMPLEX 1 SUBUNIT 2"/>
    <property type="match status" value="1"/>
</dbReference>
<dbReference type="Proteomes" id="UP001412239">
    <property type="component" value="Unassembled WGS sequence"/>
</dbReference>
<keyword evidence="2" id="KW-0175">Coiled coil</keyword>